<keyword evidence="1" id="KW-1133">Transmembrane helix</keyword>
<gene>
    <name evidence="2" type="ORF">H9655_02050</name>
</gene>
<sequence>MKKITDERLVLQNLKNIRIAFIIQTIGILGILGYDLVTSGLDEMRQNPLWTIFIITGVVLAYLSMSISTDHEDHKINPRKSLIISLAILIFISTIVGFLVSVTEGFSIINGVIVGVILFICGFIPIIYIYFLRKNRQEEEAE</sequence>
<comment type="caution">
    <text evidence="2">The sequence shown here is derived from an EMBL/GenBank/DDBJ whole genome shotgun (WGS) entry which is preliminary data.</text>
</comment>
<name>A0ABR8QJV2_9BACI</name>
<feature type="transmembrane region" description="Helical" evidence="1">
    <location>
        <begin position="108"/>
        <end position="131"/>
    </location>
</feature>
<evidence type="ECO:0008006" key="4">
    <source>
        <dbReference type="Google" id="ProtNLM"/>
    </source>
</evidence>
<feature type="transmembrane region" description="Helical" evidence="1">
    <location>
        <begin position="81"/>
        <end position="102"/>
    </location>
</feature>
<proteinExistence type="predicted"/>
<accession>A0ABR8QJV2</accession>
<evidence type="ECO:0000313" key="3">
    <source>
        <dbReference type="Proteomes" id="UP000657931"/>
    </source>
</evidence>
<feature type="transmembrane region" description="Helical" evidence="1">
    <location>
        <begin position="20"/>
        <end position="37"/>
    </location>
</feature>
<feature type="transmembrane region" description="Helical" evidence="1">
    <location>
        <begin position="49"/>
        <end position="69"/>
    </location>
</feature>
<keyword evidence="1" id="KW-0472">Membrane</keyword>
<keyword evidence="3" id="KW-1185">Reference proteome</keyword>
<keyword evidence="1" id="KW-0812">Transmembrane</keyword>
<dbReference type="InterPro" id="IPR036259">
    <property type="entry name" value="MFS_trans_sf"/>
</dbReference>
<dbReference type="Proteomes" id="UP000657931">
    <property type="component" value="Unassembled WGS sequence"/>
</dbReference>
<dbReference type="SUPFAM" id="SSF103473">
    <property type="entry name" value="MFS general substrate transporter"/>
    <property type="match status" value="1"/>
</dbReference>
<organism evidence="2 3">
    <name type="scientific">Cytobacillus stercorigallinarum</name>
    <dbReference type="NCBI Taxonomy" id="2762240"/>
    <lineage>
        <taxon>Bacteria</taxon>
        <taxon>Bacillati</taxon>
        <taxon>Bacillota</taxon>
        <taxon>Bacilli</taxon>
        <taxon>Bacillales</taxon>
        <taxon>Bacillaceae</taxon>
        <taxon>Cytobacillus</taxon>
    </lineage>
</organism>
<reference evidence="2 3" key="1">
    <citation type="submission" date="2020-08" db="EMBL/GenBank/DDBJ databases">
        <title>A Genomic Blueprint of the Chicken Gut Microbiome.</title>
        <authorList>
            <person name="Gilroy R."/>
            <person name="Ravi A."/>
            <person name="Getino M."/>
            <person name="Pursley I."/>
            <person name="Horton D.L."/>
            <person name="Alikhan N.-F."/>
            <person name="Baker D."/>
            <person name="Gharbi K."/>
            <person name="Hall N."/>
            <person name="Watson M."/>
            <person name="Adriaenssens E.M."/>
            <person name="Foster-Nyarko E."/>
            <person name="Jarju S."/>
            <person name="Secka A."/>
            <person name="Antonio M."/>
            <person name="Oren A."/>
            <person name="Chaudhuri R."/>
            <person name="La Ragione R.M."/>
            <person name="Hildebrand F."/>
            <person name="Pallen M.J."/>
        </authorList>
    </citation>
    <scope>NUCLEOTIDE SEQUENCE [LARGE SCALE GENOMIC DNA]</scope>
    <source>
        <strain evidence="2 3">Sa5YUA1</strain>
    </source>
</reference>
<dbReference type="RefSeq" id="WP_191810402.1">
    <property type="nucleotide sequence ID" value="NZ_JACSQT010000001.1"/>
</dbReference>
<dbReference type="EMBL" id="JACSQT010000001">
    <property type="protein sequence ID" value="MBD7935799.1"/>
    <property type="molecule type" value="Genomic_DNA"/>
</dbReference>
<protein>
    <recommendedName>
        <fullName evidence="4">Branched-chain amino acid ABC transporter substrate-binding protein</fullName>
    </recommendedName>
</protein>
<evidence type="ECO:0000313" key="2">
    <source>
        <dbReference type="EMBL" id="MBD7935799.1"/>
    </source>
</evidence>
<evidence type="ECO:0000256" key="1">
    <source>
        <dbReference type="SAM" id="Phobius"/>
    </source>
</evidence>